<evidence type="ECO:0000313" key="4">
    <source>
        <dbReference type="Proteomes" id="UP000245283"/>
    </source>
</evidence>
<dbReference type="OrthoDB" id="5078252at2"/>
<dbReference type="SUPFAM" id="SSF51445">
    <property type="entry name" value="(Trans)glycosidases"/>
    <property type="match status" value="1"/>
</dbReference>
<gene>
    <name evidence="3" type="ORF">DD236_04990</name>
</gene>
<feature type="compositionally biased region" description="Pro residues" evidence="1">
    <location>
        <begin position="894"/>
        <end position="926"/>
    </location>
</feature>
<keyword evidence="4" id="KW-1185">Reference proteome</keyword>
<dbReference type="PROSITE" id="PS51318">
    <property type="entry name" value="TAT"/>
    <property type="match status" value="1"/>
</dbReference>
<dbReference type="InterPro" id="IPR017853">
    <property type="entry name" value="GH"/>
</dbReference>
<protein>
    <submittedName>
        <fullName evidence="3">Uncharacterized protein</fullName>
    </submittedName>
</protein>
<comment type="caution">
    <text evidence="3">The sequence shown here is derived from an EMBL/GenBank/DDBJ whole genome shotgun (WGS) entry which is preliminary data.</text>
</comment>
<proteinExistence type="predicted"/>
<feature type="signal peptide" evidence="2">
    <location>
        <begin position="1"/>
        <end position="30"/>
    </location>
</feature>
<accession>A0A2V1KBC7</accession>
<dbReference type="EMBL" id="QETB01000001">
    <property type="protein sequence ID" value="PWF27725.1"/>
    <property type="molecule type" value="Genomic_DNA"/>
</dbReference>
<name>A0A2V1KBC7_9ACTO</name>
<dbReference type="InterPro" id="IPR006311">
    <property type="entry name" value="TAT_signal"/>
</dbReference>
<feature type="compositionally biased region" description="Gly residues" evidence="1">
    <location>
        <begin position="927"/>
        <end position="953"/>
    </location>
</feature>
<reference evidence="4" key="1">
    <citation type="submission" date="2018-05" db="EMBL/GenBank/DDBJ databases">
        <authorList>
            <person name="Li Y."/>
        </authorList>
    </citation>
    <scope>NUCLEOTIDE SEQUENCE [LARGE SCALE GENOMIC DNA]</scope>
    <source>
        <strain evidence="4">sk1b4</strain>
    </source>
</reference>
<feature type="region of interest" description="Disordered" evidence="1">
    <location>
        <begin position="977"/>
        <end position="1017"/>
    </location>
</feature>
<dbReference type="AlphaFoldDB" id="A0A2V1KBC7"/>
<evidence type="ECO:0000313" key="3">
    <source>
        <dbReference type="EMBL" id="PWF27725.1"/>
    </source>
</evidence>
<dbReference type="Proteomes" id="UP000245283">
    <property type="component" value="Unassembled WGS sequence"/>
</dbReference>
<sequence>MGNEISRRGFLASGAFFATAVALSSRTAHAAQLRSTLPPSAKATDTPLAIEADDDGVLTILTAEGTALVRIDGFALPQVASTSASVEQDETSDGEHRIRIAYEMEDPAYSSAATYTVSGPAVSIEFELSAPEGAATTGAKVHRELLDPDMPDYMLFPAEIPYPFAQWSRDPRGGVPYLERTGDAYFLTWNSGQLSAAFVTPPREARPDQPHHVSYPFESTDRFPQEYVPTPLTSNESGGWACSFAFRTEAVVGESLDHYLAAEPLIGGALLAAPDLAVDVTSSQTFNLFDEAGQQTFNIGVYSNAAQTVSVELTVRDFDGTVTHQSTHDQQFDSPSAATIPVSVELPGPRSLSFLEVVASGGDSEVLARTTAAVIPPHEFGPPDQSIVGMGGFPSSPAEGATQAPGFESHEEEVTLWQRLGVKHLRNNWLTAAETQSLGIATAFQPAASPGQYADDPEGLQDWYDRAFTLGDHAGISHFELLNEWNLRGDGLGKGTFAEEYTRGWLIPFREEMDRRGSTAKLNSVGLGSWDPTFMDIVRDNGGWDVLDGVAIHPGRGNLVPDLDPIGTGPDTYGQAWNFFGAVRKAKAYLDEYGSEKELWLTEVYAPTKPNAWWGDDERTSADATLLTLALTMAVGATGIHWFQPYDGNWSEKYGVNHTDGEYHYGLTHVDRSPKPELLSFEWGAQILDGAEFLGWIESPHPDLRGLRFRNAEGPFWILWSRQDGYLVMSDHGSDGFYPQKEAWEKHTEGTLTVQIPTEGEIQVSDTIGRALSVAASAGVTVTAEPIVVQGALDPDSLGPDDVEGKASIALTDVSVAMDDADLVVSGINGSEKTMVVRIEDVPTHVTTFDVEPGEFTVTVPDVTEADQFRIFTEVFAGGQVHRAEYYRSVASPDPEPTPDPTEPGPTPEPTPDPTDGPGKPTPTPTGGPGDGGTGSGGSGNSSSGNGGTGGTSDGLPFTGLNAAGLAAAGGAAAAAGAAAKAASNRHKKSSTSTHETGTPLNAADNPTNDNTEGTNQ</sequence>
<feature type="compositionally biased region" description="Polar residues" evidence="1">
    <location>
        <begin position="991"/>
        <end position="1017"/>
    </location>
</feature>
<keyword evidence="2" id="KW-0732">Signal</keyword>
<feature type="chain" id="PRO_5016150176" evidence="2">
    <location>
        <begin position="31"/>
        <end position="1017"/>
    </location>
</feature>
<dbReference type="Gene3D" id="3.20.20.80">
    <property type="entry name" value="Glycosidases"/>
    <property type="match status" value="1"/>
</dbReference>
<organism evidence="3 4">
    <name type="scientific">Ancrocorticia populi</name>
    <dbReference type="NCBI Taxonomy" id="2175228"/>
    <lineage>
        <taxon>Bacteria</taxon>
        <taxon>Bacillati</taxon>
        <taxon>Actinomycetota</taxon>
        <taxon>Actinomycetes</taxon>
        <taxon>Actinomycetales</taxon>
        <taxon>Actinomycetaceae</taxon>
        <taxon>Ancrocorticia</taxon>
    </lineage>
</organism>
<feature type="region of interest" description="Disordered" evidence="1">
    <location>
        <begin position="890"/>
        <end position="961"/>
    </location>
</feature>
<evidence type="ECO:0000256" key="2">
    <source>
        <dbReference type="SAM" id="SignalP"/>
    </source>
</evidence>
<dbReference type="RefSeq" id="WP_109093220.1">
    <property type="nucleotide sequence ID" value="NZ_QETB01000001.1"/>
</dbReference>
<evidence type="ECO:0000256" key="1">
    <source>
        <dbReference type="SAM" id="MobiDB-lite"/>
    </source>
</evidence>